<evidence type="ECO:0000313" key="2">
    <source>
        <dbReference type="EMBL" id="UQC90429.1"/>
    </source>
</evidence>
<feature type="region of interest" description="Disordered" evidence="1">
    <location>
        <begin position="53"/>
        <end position="78"/>
    </location>
</feature>
<evidence type="ECO:0000256" key="1">
    <source>
        <dbReference type="SAM" id="MobiDB-lite"/>
    </source>
</evidence>
<dbReference type="AlphaFoldDB" id="A0A9Q8WP14"/>
<name>A0A9Q8WP14_9PEZI</name>
<gene>
    <name evidence="2" type="ORF">CLUP02_15959</name>
</gene>
<dbReference type="Proteomes" id="UP000830671">
    <property type="component" value="Chromosome 9"/>
</dbReference>
<dbReference type="EMBL" id="CP019481">
    <property type="protein sequence ID" value="UQC90429.1"/>
    <property type="molecule type" value="Genomic_DNA"/>
</dbReference>
<dbReference type="GeneID" id="73349893"/>
<proteinExistence type="predicted"/>
<feature type="non-terminal residue" evidence="2">
    <location>
        <position position="1"/>
    </location>
</feature>
<sequence length="271" mass="30694">VPAPAAYIVGLGSRSNCSLVIFVGSQFLARHLALRLNGSPIFTSGTHRHLTSTLSTDTYSNTPQRSTNTNTTEPSTHRRATTTYHLDLNYQQLNIVLSYTQGSHTPQHYPNMFGRQSQTQFPKRSSSGYSWPESDSEDDIVIRPCATNEKADATVTMTECVPGPTAVEQTSQSRPSLSGRRASAEDTNLQELWECMLELQQQYHCYNSTRMEIAADREDAMDMMPTKYCMDMLNDSIESLPEEGWKKLSKFLITDLEHAQKSQKWKFWKHL</sequence>
<dbReference type="RefSeq" id="XP_049152030.1">
    <property type="nucleotide sequence ID" value="XM_049294883.1"/>
</dbReference>
<organism evidence="2 3">
    <name type="scientific">Colletotrichum lupini</name>
    <dbReference type="NCBI Taxonomy" id="145971"/>
    <lineage>
        <taxon>Eukaryota</taxon>
        <taxon>Fungi</taxon>
        <taxon>Dikarya</taxon>
        <taxon>Ascomycota</taxon>
        <taxon>Pezizomycotina</taxon>
        <taxon>Sordariomycetes</taxon>
        <taxon>Hypocreomycetidae</taxon>
        <taxon>Glomerellales</taxon>
        <taxon>Glomerellaceae</taxon>
        <taxon>Colletotrichum</taxon>
        <taxon>Colletotrichum acutatum species complex</taxon>
    </lineage>
</organism>
<keyword evidence="3" id="KW-1185">Reference proteome</keyword>
<dbReference type="KEGG" id="clup:CLUP02_15959"/>
<protein>
    <submittedName>
        <fullName evidence="2">Uncharacterized protein</fullName>
    </submittedName>
</protein>
<reference evidence="2" key="1">
    <citation type="journal article" date="2021" name="Mol. Plant Microbe Interact.">
        <title>Complete Genome Sequence of the Plant-Pathogenic Fungus Colletotrichum lupini.</title>
        <authorList>
            <person name="Baroncelli R."/>
            <person name="Pensec F."/>
            <person name="Da Lio D."/>
            <person name="Boufleur T."/>
            <person name="Vicente I."/>
            <person name="Sarrocco S."/>
            <person name="Picot A."/>
            <person name="Baraldi E."/>
            <person name="Sukno S."/>
            <person name="Thon M."/>
            <person name="Le Floch G."/>
        </authorList>
    </citation>
    <scope>NUCLEOTIDE SEQUENCE</scope>
    <source>
        <strain evidence="2">IMI 504893</strain>
    </source>
</reference>
<evidence type="ECO:0000313" key="3">
    <source>
        <dbReference type="Proteomes" id="UP000830671"/>
    </source>
</evidence>
<feature type="region of interest" description="Disordered" evidence="1">
    <location>
        <begin position="115"/>
        <end position="136"/>
    </location>
</feature>
<feature type="region of interest" description="Disordered" evidence="1">
    <location>
        <begin position="163"/>
        <end position="183"/>
    </location>
</feature>
<accession>A0A9Q8WP14</accession>
<feature type="compositionally biased region" description="Polar residues" evidence="1">
    <location>
        <begin position="115"/>
        <end position="129"/>
    </location>
</feature>
<feature type="compositionally biased region" description="Polar residues" evidence="1">
    <location>
        <begin position="53"/>
        <end position="74"/>
    </location>
</feature>
<feature type="compositionally biased region" description="Polar residues" evidence="1">
    <location>
        <begin position="167"/>
        <end position="176"/>
    </location>
</feature>